<feature type="binding site" description="axial binding residue" evidence="2">
    <location>
        <position position="77"/>
    </location>
    <ligand>
        <name>heme c</name>
        <dbReference type="ChEBI" id="CHEBI:61717"/>
        <label>1</label>
    </ligand>
    <ligandPart>
        <name>Fe</name>
        <dbReference type="ChEBI" id="CHEBI:18248"/>
    </ligandPart>
</feature>
<feature type="binding site" description="covalent" evidence="1">
    <location>
        <position position="73"/>
    </location>
    <ligand>
        <name>heme c</name>
        <dbReference type="ChEBI" id="CHEBI:61717"/>
        <label>1</label>
    </ligand>
</feature>
<evidence type="ECO:0000313" key="4">
    <source>
        <dbReference type="EMBL" id="GAX62628.1"/>
    </source>
</evidence>
<feature type="binding site" description="covalent" evidence="1">
    <location>
        <position position="152"/>
    </location>
    <ligand>
        <name>heme c</name>
        <dbReference type="ChEBI" id="CHEBI:61717"/>
        <label>1</label>
    </ligand>
</feature>
<dbReference type="InterPro" id="IPR036280">
    <property type="entry name" value="Multihaem_cyt_sf"/>
</dbReference>
<dbReference type="SUPFAM" id="SSF48695">
    <property type="entry name" value="Multiheme cytochromes"/>
    <property type="match status" value="1"/>
</dbReference>
<keyword evidence="5" id="KW-1185">Reference proteome</keyword>
<feature type="binding site" description="axial binding residue" evidence="2">
    <location>
        <position position="153"/>
    </location>
    <ligand>
        <name>heme c</name>
        <dbReference type="ChEBI" id="CHEBI:61717"/>
        <label>3</label>
    </ligand>
    <ligandPart>
        <name>Fe</name>
        <dbReference type="ChEBI" id="CHEBI:18248"/>
    </ligandPart>
</feature>
<feature type="binding site" description="covalent" evidence="1">
    <location>
        <position position="343"/>
    </location>
    <ligand>
        <name>heme c</name>
        <dbReference type="ChEBI" id="CHEBI:61717"/>
        <label>1</label>
    </ligand>
</feature>
<feature type="signal peptide" evidence="3">
    <location>
        <begin position="1"/>
        <end position="21"/>
    </location>
</feature>
<dbReference type="RefSeq" id="WP_096896018.1">
    <property type="nucleotide sequence ID" value="NZ_BAOS01000036.1"/>
</dbReference>
<feature type="binding site" description="axial binding residue" evidence="2">
    <location>
        <position position="344"/>
    </location>
    <ligand>
        <name>heme c</name>
        <dbReference type="ChEBI" id="CHEBI:61717"/>
        <label>8</label>
    </ligand>
    <ligandPart>
        <name>Fe</name>
        <dbReference type="ChEBI" id="CHEBI:18248"/>
    </ligandPart>
</feature>
<feature type="binding site" description="covalent" evidence="1">
    <location>
        <position position="123"/>
    </location>
    <ligand>
        <name>heme c</name>
        <dbReference type="ChEBI" id="CHEBI:61717"/>
        <label>1</label>
    </ligand>
</feature>
<feature type="binding site" description="covalent" evidence="1">
    <location>
        <position position="202"/>
    </location>
    <ligand>
        <name>heme c</name>
        <dbReference type="ChEBI" id="CHEBI:61717"/>
        <label>1</label>
    </ligand>
</feature>
<dbReference type="Pfam" id="PF13447">
    <property type="entry name" value="Multi-haem_cyto"/>
    <property type="match status" value="1"/>
</dbReference>
<name>A0A286U3B1_9BACT</name>
<feature type="binding site" description="covalent" evidence="1">
    <location>
        <position position="212"/>
    </location>
    <ligand>
        <name>heme c</name>
        <dbReference type="ChEBI" id="CHEBI:61717"/>
        <label>1</label>
    </ligand>
</feature>
<feature type="binding site" description="axial binding residue" evidence="2">
    <location>
        <position position="178"/>
    </location>
    <ligand>
        <name>heme c</name>
        <dbReference type="ChEBI" id="CHEBI:61717"/>
        <label>6</label>
    </ligand>
    <ligandPart>
        <name>Fe</name>
        <dbReference type="ChEBI" id="CHEBI:18248"/>
    </ligandPart>
</feature>
<evidence type="ECO:0000313" key="5">
    <source>
        <dbReference type="Proteomes" id="UP000218542"/>
    </source>
</evidence>
<feature type="binding site" description="covalent" evidence="1">
    <location>
        <position position="76"/>
    </location>
    <ligand>
        <name>heme c</name>
        <dbReference type="ChEBI" id="CHEBI:61717"/>
        <label>1</label>
    </ligand>
</feature>
<feature type="binding site" description="covalent" evidence="1">
    <location>
        <position position="340"/>
    </location>
    <ligand>
        <name>heme c</name>
        <dbReference type="ChEBI" id="CHEBI:61717"/>
        <label>1</label>
    </ligand>
</feature>
<feature type="binding site" description="axial binding residue" evidence="2">
    <location>
        <position position="236"/>
    </location>
    <ligand>
        <name>heme c</name>
        <dbReference type="ChEBI" id="CHEBI:61717"/>
        <label>6</label>
    </ligand>
    <ligandPart>
        <name>Fe</name>
        <dbReference type="ChEBI" id="CHEBI:18248"/>
    </ligandPart>
</feature>
<feature type="binding site" description="covalent" evidence="1">
    <location>
        <position position="282"/>
    </location>
    <ligand>
        <name>heme c</name>
        <dbReference type="ChEBI" id="CHEBI:61717"/>
        <label>1</label>
    </ligand>
</feature>
<dbReference type="InterPro" id="IPR012138">
    <property type="entry name" value="HAO"/>
</dbReference>
<feature type="chain" id="PRO_5012222557" evidence="3">
    <location>
        <begin position="22"/>
        <end position="552"/>
    </location>
</feature>
<comment type="cofactor">
    <cofactor evidence="1">
        <name>heme c</name>
        <dbReference type="ChEBI" id="CHEBI:61717"/>
    </cofactor>
    <text evidence="1">Binds 8 heme c groups per subunit.</text>
</comment>
<sequence>MNINRLLCFLITLLTISFFTATNPEADEKIDKGKGVGPYAEHWKPIPTHRYWAPGYFYTPPENPQGEYGRKECVLCHKAINPLLVKAWERSSHADFSKLLPYQQEYLKNIKENIGKEITEVSCIDCHGGVGAEKIDHAKDLMMPTSKLCGECHKKEFDEFESEKKVGIPGWPEGRESHAKAYDAGLDTDIWAAMDKNIVQGCDMCHNIQHKCDSCHTRHEFKASEARRPEACATCHNGPDHPDIEDYTNSKHGTIYKIEGDQWDWNKPLKEYSAPAPTCAYCHMQYKGKFSHNMVQKAIMGEGDVLFYNNLFEDPPVKPSEYINKNPELLSRRKAWVSTCRKCHSKIFAKDYLTSMDLASDAVFAYIQESFELLKSLYSEKALYPMPEDRPHAPAPVEEKWPNTLGGFYGEFWAKDGNPSRIEKDFLYMWENDAFLIRKGMAHTNPNAFTYISWSSMIKKYIDMQSEAATLRRLNTLENNLSIIQSLRSQQKAEISKTHKQECAACKKGKAGETIWCTSCNVGYADRSKTDCKECFDKGTTCEKCIKKASVK</sequence>
<evidence type="ECO:0000256" key="1">
    <source>
        <dbReference type="PIRSR" id="PIRSR000242-1"/>
    </source>
</evidence>
<dbReference type="EMBL" id="BAOS01000036">
    <property type="protein sequence ID" value="GAX62628.1"/>
    <property type="molecule type" value="Genomic_DNA"/>
</dbReference>
<feature type="binding site" description="axial binding residue" evidence="2">
    <location>
        <position position="93"/>
    </location>
    <ligand>
        <name>heme c</name>
        <dbReference type="ChEBI" id="CHEBI:61717"/>
        <label>3</label>
    </ligand>
    <ligandPart>
        <name>Fe</name>
        <dbReference type="ChEBI" id="CHEBI:18248"/>
    </ligandPart>
</feature>
<feature type="binding site" description="axial binding residue" evidence="2">
    <location>
        <position position="252"/>
    </location>
    <ligand>
        <name>heme c</name>
        <dbReference type="ChEBI" id="CHEBI:61717"/>
        <label>8</label>
    </ligand>
    <ligandPart>
        <name>Fe</name>
        <dbReference type="ChEBI" id="CHEBI:18248"/>
    </ligandPart>
</feature>
<feature type="binding site" description="axial binding residue" evidence="2">
    <location>
        <position position="216"/>
    </location>
    <ligand>
        <name>heme c</name>
        <dbReference type="ChEBI" id="CHEBI:61717"/>
        <label>5</label>
    </ligand>
    <ligandPart>
        <name>Fe</name>
        <dbReference type="ChEBI" id="CHEBI:18248"/>
    </ligandPart>
</feature>
<dbReference type="PIRSF" id="PIRSF000242">
    <property type="entry name" value="HAO"/>
    <property type="match status" value="1"/>
</dbReference>
<keyword evidence="3" id="KW-0732">Signal</keyword>
<evidence type="ECO:0000256" key="2">
    <source>
        <dbReference type="PIRSR" id="PIRSR000242-2"/>
    </source>
</evidence>
<feature type="binding site" description="covalent" evidence="1">
    <location>
        <position position="279"/>
    </location>
    <ligand>
        <name>heme c</name>
        <dbReference type="ChEBI" id="CHEBI:61717"/>
        <label>1</label>
    </ligand>
</feature>
<keyword evidence="2" id="KW-0479">Metal-binding</keyword>
<feature type="binding site" description="covalent" evidence="1">
    <location>
        <position position="205"/>
    </location>
    <ligand>
        <name>heme c</name>
        <dbReference type="ChEBI" id="CHEBI:61717"/>
        <label>1</label>
    </ligand>
</feature>
<protein>
    <submittedName>
        <fullName evidence="4">Hydroxylamine oxidoreductase</fullName>
    </submittedName>
</protein>
<comment type="caution">
    <text evidence="4">The sequence shown here is derived from an EMBL/GenBank/DDBJ whole genome shotgun (WGS) entry which is preliminary data.</text>
</comment>
<accession>A0A286U3B1</accession>
<gene>
    <name evidence="4" type="primary">hao</name>
    <name evidence="4" type="ORF">SCALIN_C36_0017</name>
</gene>
<dbReference type="Proteomes" id="UP000218542">
    <property type="component" value="Unassembled WGS sequence"/>
</dbReference>
<proteinExistence type="predicted"/>
<feature type="binding site" description="covalent" evidence="1">
    <location>
        <position position="149"/>
    </location>
    <ligand>
        <name>heme c</name>
        <dbReference type="ChEBI" id="CHEBI:61717"/>
        <label>1</label>
    </ligand>
</feature>
<dbReference type="OrthoDB" id="223775at2"/>
<reference evidence="5" key="1">
    <citation type="journal article" date="2017" name="Environ. Microbiol. Rep.">
        <title>Genetic Diversity of Marine Anaerobic Ammonium-Oxidizing Bacteria as Revealed by Genomic and Proteomic Analyses of 'Candidatus Scalindua japonica'.</title>
        <authorList>
            <person name="Oshiki M."/>
            <person name="Mizuto K."/>
            <person name="Kimura Z."/>
            <person name="Kindaichi T."/>
            <person name="Satoh H."/>
            <person name="Okabe S."/>
        </authorList>
    </citation>
    <scope>NUCLEOTIDE SEQUENCE [LARGE SCALE GENOMIC DNA]</scope>
    <source>
        <strain evidence="5">husup-a2</strain>
    </source>
</reference>
<feature type="binding site" description="axial binding residue" evidence="2">
    <location>
        <position position="219"/>
    </location>
    <ligand>
        <name>heme c</name>
        <dbReference type="ChEBI" id="CHEBI:61717"/>
        <label>2</label>
    </ligand>
    <ligandPart>
        <name>Fe</name>
        <dbReference type="ChEBI" id="CHEBI:18248"/>
    </ligandPart>
</feature>
<feature type="binding site" description="axial binding residue" evidence="2">
    <location>
        <position position="127"/>
    </location>
    <ligand>
        <name>heme c</name>
        <dbReference type="ChEBI" id="CHEBI:61717"/>
        <label>2</label>
    </ligand>
    <ligandPart>
        <name>Fe</name>
        <dbReference type="ChEBI" id="CHEBI:18248"/>
    </ligandPart>
</feature>
<evidence type="ECO:0000256" key="3">
    <source>
        <dbReference type="SAM" id="SignalP"/>
    </source>
</evidence>
<organism evidence="4 5">
    <name type="scientific">Candidatus Scalindua japonica</name>
    <dbReference type="NCBI Taxonomy" id="1284222"/>
    <lineage>
        <taxon>Bacteria</taxon>
        <taxon>Pseudomonadati</taxon>
        <taxon>Planctomycetota</taxon>
        <taxon>Candidatus Brocadiia</taxon>
        <taxon>Candidatus Brocadiales</taxon>
        <taxon>Candidatus Scalinduaceae</taxon>
        <taxon>Candidatus Scalindua</taxon>
    </lineage>
</organism>
<dbReference type="GO" id="GO:0046872">
    <property type="term" value="F:metal ion binding"/>
    <property type="evidence" value="ECO:0007669"/>
    <property type="project" value="UniProtKB-KW"/>
</dbReference>
<keyword evidence="2" id="KW-0408">Iron</keyword>
<feature type="binding site" description="covalent" evidence="1">
    <location>
        <position position="232"/>
    </location>
    <ligand>
        <name>heme c</name>
        <dbReference type="ChEBI" id="CHEBI:61717"/>
        <label>1</label>
    </ligand>
</feature>
<feature type="binding site" description="axial binding residue" evidence="2">
    <location>
        <position position="206"/>
    </location>
    <ligand>
        <name>heme c</name>
        <dbReference type="ChEBI" id="CHEBI:61717"/>
        <label>4</label>
    </ligand>
    <ligandPart>
        <name>Fe</name>
        <dbReference type="ChEBI" id="CHEBI:18248"/>
    </ligandPart>
</feature>
<feature type="binding site" description="axial binding residue" evidence="2">
    <location>
        <position position="137"/>
    </location>
    <ligand>
        <name>heme c</name>
        <dbReference type="ChEBI" id="CHEBI:61717"/>
        <label>1</label>
    </ligand>
    <ligandPart>
        <name>Fe</name>
        <dbReference type="ChEBI" id="CHEBI:18248"/>
    </ligandPart>
</feature>
<dbReference type="Gene3D" id="1.10.780.10">
    <property type="entry name" value="Hydroxylamine Oxidoreductase, Chain A, domain 1"/>
    <property type="match status" value="1"/>
</dbReference>
<dbReference type="AlphaFoldDB" id="A0A286U3B1"/>
<dbReference type="Gene3D" id="1.20.850.10">
    <property type="entry name" value="Hydroxylamine Oxidoreductase, Chain A, domain 2"/>
    <property type="match status" value="1"/>
</dbReference>
<feature type="binding site" description="axial binding residue" evidence="2">
    <location>
        <position position="292"/>
    </location>
    <ligand>
        <name>heme c</name>
        <dbReference type="ChEBI" id="CHEBI:61717"/>
        <label>5</label>
    </ligand>
    <ligandPart>
        <name>Fe</name>
        <dbReference type="ChEBI" id="CHEBI:18248"/>
    </ligandPart>
</feature>
<keyword evidence="1" id="KW-0349">Heme</keyword>
<feature type="binding site" description="covalent" evidence="1">
    <location>
        <position position="126"/>
    </location>
    <ligand>
        <name>heme c</name>
        <dbReference type="ChEBI" id="CHEBI:61717"/>
        <label>1</label>
    </ligand>
</feature>
<feature type="binding site" description="covalent" evidence="1">
    <location>
        <position position="215"/>
    </location>
    <ligand>
        <name>heme c</name>
        <dbReference type="ChEBI" id="CHEBI:61717"/>
        <label>1</label>
    </ligand>
</feature>
<feature type="binding site" description="axial binding residue" evidence="2">
    <location>
        <position position="283"/>
    </location>
    <ligand>
        <name>heme c</name>
        <dbReference type="ChEBI" id="CHEBI:61717"/>
        <label>7</label>
    </ligand>
    <ligandPart>
        <name>Fe</name>
        <dbReference type="ChEBI" id="CHEBI:18248"/>
    </ligandPart>
</feature>
<feature type="binding site" description="covalent" evidence="1">
    <location>
        <position position="235"/>
    </location>
    <ligand>
        <name>heme c</name>
        <dbReference type="ChEBI" id="CHEBI:61717"/>
        <label>1</label>
    </ligand>
</feature>
<feature type="binding site" description="axial binding residue" evidence="2">
    <location>
        <position position="443"/>
    </location>
    <ligand>
        <name>heme c</name>
        <dbReference type="ChEBI" id="CHEBI:61717"/>
        <label>7</label>
    </ligand>
    <ligandPart>
        <name>Fe</name>
        <dbReference type="ChEBI" id="CHEBI:18248"/>
    </ligandPart>
</feature>